<accession>A0AB74U4K4</accession>
<gene>
    <name evidence="2" type="ORF">VUQ06_03575</name>
</gene>
<feature type="compositionally biased region" description="Basic and acidic residues" evidence="1">
    <location>
        <begin position="97"/>
        <end position="107"/>
    </location>
</feature>
<feature type="compositionally biased region" description="Basic and acidic residues" evidence="1">
    <location>
        <begin position="159"/>
        <end position="168"/>
    </location>
</feature>
<protein>
    <recommendedName>
        <fullName evidence="3">DUF536 domain-containing protein</fullName>
    </recommendedName>
</protein>
<feature type="region of interest" description="Disordered" evidence="1">
    <location>
        <begin position="138"/>
        <end position="168"/>
    </location>
</feature>
<feature type="region of interest" description="Disordered" evidence="1">
    <location>
        <begin position="97"/>
        <end position="122"/>
    </location>
</feature>
<dbReference type="EMBL" id="CP142435">
    <property type="protein sequence ID" value="XBC50310.1"/>
    <property type="molecule type" value="Genomic_DNA"/>
</dbReference>
<feature type="compositionally biased region" description="Polar residues" evidence="1">
    <location>
        <begin position="12"/>
        <end position="21"/>
    </location>
</feature>
<dbReference type="RefSeq" id="WP_347301714.1">
    <property type="nucleotide sequence ID" value="NZ_CP142435.1"/>
</dbReference>
<name>A0AB74U4K4_9LACT</name>
<dbReference type="AlphaFoldDB" id="A0AB74U4K4"/>
<evidence type="ECO:0008006" key="3">
    <source>
        <dbReference type="Google" id="ProtNLM"/>
    </source>
</evidence>
<organism evidence="2">
    <name type="scientific">Dolosigranulum savutiense</name>
    <dbReference type="NCBI Taxonomy" id="3110288"/>
    <lineage>
        <taxon>Bacteria</taxon>
        <taxon>Bacillati</taxon>
        <taxon>Bacillota</taxon>
        <taxon>Bacilli</taxon>
        <taxon>Lactobacillales</taxon>
        <taxon>Carnobacteriaceae</taxon>
        <taxon>Dolosigranulum</taxon>
    </lineage>
</organism>
<feature type="region of interest" description="Disordered" evidence="1">
    <location>
        <begin position="1"/>
        <end position="26"/>
    </location>
</feature>
<evidence type="ECO:0000256" key="1">
    <source>
        <dbReference type="SAM" id="MobiDB-lite"/>
    </source>
</evidence>
<evidence type="ECO:0000313" key="2">
    <source>
        <dbReference type="EMBL" id="XBC50310.1"/>
    </source>
</evidence>
<sequence length="168" mass="20060">MSMNRALENMGFNKTQKNSNRLHSKENFKDWRNREVAELERLMGERRIERKQVGTHSYLNHREYKEMKREIDTQKDKAQEFMRIRDELEVRLNKKTKEVNKKEKKSTELSSENMELKNKNDTLTQRLNQLNWYVEEQEGKKNSFQRHGPADSAGLGFKGRNESLKVVG</sequence>
<dbReference type="KEGG" id="dst:VUQ06_03575"/>
<proteinExistence type="predicted"/>
<reference evidence="2" key="1">
    <citation type="submission" date="2023-12" db="EMBL/GenBank/DDBJ databases">
        <title>Dolosigranulum savutii sp. nov. isolated from human upper respiratory samples collected in Botswana.</title>
        <authorList>
            <person name="Kelly M.S."/>
        </authorList>
    </citation>
    <scope>NUCLEOTIDE SEQUENCE</scope>
    <source>
        <strain evidence="2">MSK294</strain>
    </source>
</reference>